<feature type="transmembrane region" description="Helical" evidence="5">
    <location>
        <begin position="149"/>
        <end position="169"/>
    </location>
</feature>
<feature type="transmembrane region" description="Helical" evidence="5">
    <location>
        <begin position="300"/>
        <end position="318"/>
    </location>
</feature>
<feature type="transmembrane region" description="Helical" evidence="5">
    <location>
        <begin position="426"/>
        <end position="445"/>
    </location>
</feature>
<evidence type="ECO:0000256" key="4">
    <source>
        <dbReference type="ARBA" id="ARBA00023136"/>
    </source>
</evidence>
<feature type="transmembrane region" description="Helical" evidence="5">
    <location>
        <begin position="234"/>
        <end position="254"/>
    </location>
</feature>
<dbReference type="EMBL" id="SWBP01000003">
    <property type="protein sequence ID" value="TKB97891.1"/>
    <property type="molecule type" value="Genomic_DNA"/>
</dbReference>
<evidence type="ECO:0000256" key="2">
    <source>
        <dbReference type="ARBA" id="ARBA00022692"/>
    </source>
</evidence>
<dbReference type="GO" id="GO:0016020">
    <property type="term" value="C:membrane"/>
    <property type="evidence" value="ECO:0007669"/>
    <property type="project" value="UniProtKB-SubCell"/>
</dbReference>
<feature type="transmembrane region" description="Helical" evidence="5">
    <location>
        <begin position="120"/>
        <end position="137"/>
    </location>
</feature>
<reference evidence="7 8" key="1">
    <citation type="submission" date="2019-04" db="EMBL/GenBank/DDBJ databases">
        <title>Pedobacter sp. AR-3-17 sp. nov., isolated from Arctic soil.</title>
        <authorList>
            <person name="Dahal R.H."/>
            <person name="Kim D.-U."/>
        </authorList>
    </citation>
    <scope>NUCLEOTIDE SEQUENCE [LARGE SCALE GENOMIC DNA]</scope>
    <source>
        <strain evidence="7 8">AR-3-17</strain>
    </source>
</reference>
<dbReference type="GO" id="GO:0016874">
    <property type="term" value="F:ligase activity"/>
    <property type="evidence" value="ECO:0007669"/>
    <property type="project" value="UniProtKB-KW"/>
</dbReference>
<evidence type="ECO:0000256" key="1">
    <source>
        <dbReference type="ARBA" id="ARBA00004141"/>
    </source>
</evidence>
<evidence type="ECO:0000313" key="8">
    <source>
        <dbReference type="Proteomes" id="UP000308181"/>
    </source>
</evidence>
<proteinExistence type="predicted"/>
<feature type="transmembrane region" description="Helical" evidence="5">
    <location>
        <begin position="261"/>
        <end position="294"/>
    </location>
</feature>
<comment type="subcellular location">
    <subcellularLocation>
        <location evidence="1">Membrane</location>
        <topology evidence="1">Multi-pass membrane protein</topology>
    </subcellularLocation>
</comment>
<name>A0A4U1BZD5_9SPHI</name>
<keyword evidence="2 5" id="KW-0812">Transmembrane</keyword>
<feature type="transmembrane region" description="Helical" evidence="5">
    <location>
        <begin position="66"/>
        <end position="84"/>
    </location>
</feature>
<keyword evidence="4 5" id="KW-0472">Membrane</keyword>
<evidence type="ECO:0000256" key="5">
    <source>
        <dbReference type="SAM" id="Phobius"/>
    </source>
</evidence>
<dbReference type="AlphaFoldDB" id="A0A4U1BZD5"/>
<feature type="transmembrane region" description="Helical" evidence="5">
    <location>
        <begin position="353"/>
        <end position="375"/>
    </location>
</feature>
<dbReference type="InterPro" id="IPR051533">
    <property type="entry name" value="WaaL-like"/>
</dbReference>
<evidence type="ECO:0000313" key="7">
    <source>
        <dbReference type="EMBL" id="TKB97891.1"/>
    </source>
</evidence>
<gene>
    <name evidence="7" type="ORF">FA046_11115</name>
</gene>
<accession>A0A4U1BZD5</accession>
<feature type="transmembrane region" description="Helical" evidence="5">
    <location>
        <begin position="451"/>
        <end position="468"/>
    </location>
</feature>
<keyword evidence="8" id="KW-1185">Reference proteome</keyword>
<feature type="domain" description="O-antigen ligase-related" evidence="6">
    <location>
        <begin position="264"/>
        <end position="403"/>
    </location>
</feature>
<evidence type="ECO:0000259" key="6">
    <source>
        <dbReference type="Pfam" id="PF04932"/>
    </source>
</evidence>
<sequence length="492" mass="55993">MRNINFQINNKGKIFYIAIAVTLILVSIVAAFVIKIYGLKGGVMPVILSFGLLFVYAVLRLPRFGVLALLVMAYFIMFIISMGFTEFPLGTIMDGMLALLVIGFFIQQKYYKNFKVFKNPVAYLILVWVVYNLIQVFNPNAASQLAWVYTIRSVAVVMLSYFIFSYYIISIKFIRTILIVWLSLAFFAALYAIKQEYIGFFPFEEWNHFDPLIQSLLFIDGHWRKNSIFSDPVAFSYNMVVCSILCLALITGPFRLRLKVFFGFLMLLFLTVMLYSGTRAAYVLLPAAGILFLVLKLNKSLFFLAIVAGLFLFVVINIPTGNVTLYRFQSAFKPNNDASYNVRKANQKKIQPYIQAHPIGGGLGATGVWGVRFAPNSFLAKFPPDSGYLRVGMELGWIGLFIICSIMFTGLYMGIKNYFNMRDPELKTYCFAMILIIFAIAVGNFPQEAIVQYPLNIFFYLFLALIQVTKVLDDKKFKEEQGVTEKKIKGLI</sequence>
<dbReference type="InterPro" id="IPR007016">
    <property type="entry name" value="O-antigen_ligase-rel_domated"/>
</dbReference>
<dbReference type="PANTHER" id="PTHR37422">
    <property type="entry name" value="TEICHURONIC ACID BIOSYNTHESIS PROTEIN TUAE"/>
    <property type="match status" value="1"/>
</dbReference>
<feature type="transmembrane region" description="Helical" evidence="5">
    <location>
        <begin position="14"/>
        <end position="37"/>
    </location>
</feature>
<keyword evidence="3 5" id="KW-1133">Transmembrane helix</keyword>
<evidence type="ECO:0000256" key="3">
    <source>
        <dbReference type="ARBA" id="ARBA00022989"/>
    </source>
</evidence>
<dbReference type="Proteomes" id="UP000308181">
    <property type="component" value="Unassembled WGS sequence"/>
</dbReference>
<dbReference type="OrthoDB" id="783093at2"/>
<feature type="transmembrane region" description="Helical" evidence="5">
    <location>
        <begin position="395"/>
        <end position="414"/>
    </location>
</feature>
<dbReference type="PANTHER" id="PTHR37422:SF17">
    <property type="entry name" value="O-ANTIGEN LIGASE"/>
    <property type="match status" value="1"/>
</dbReference>
<keyword evidence="7" id="KW-0436">Ligase</keyword>
<organism evidence="7 8">
    <name type="scientific">Pedobacter cryophilus</name>
    <dbReference type="NCBI Taxonomy" id="2571271"/>
    <lineage>
        <taxon>Bacteria</taxon>
        <taxon>Pseudomonadati</taxon>
        <taxon>Bacteroidota</taxon>
        <taxon>Sphingobacteriia</taxon>
        <taxon>Sphingobacteriales</taxon>
        <taxon>Sphingobacteriaceae</taxon>
        <taxon>Pedobacter</taxon>
    </lineage>
</organism>
<comment type="caution">
    <text evidence="7">The sequence shown here is derived from an EMBL/GenBank/DDBJ whole genome shotgun (WGS) entry which is preliminary data.</text>
</comment>
<dbReference type="Pfam" id="PF04932">
    <property type="entry name" value="Wzy_C"/>
    <property type="match status" value="1"/>
</dbReference>
<feature type="transmembrane region" description="Helical" evidence="5">
    <location>
        <begin position="176"/>
        <end position="193"/>
    </location>
</feature>
<protein>
    <submittedName>
        <fullName evidence="7">O-antigen ligase family protein</fullName>
    </submittedName>
</protein>
<feature type="transmembrane region" description="Helical" evidence="5">
    <location>
        <begin position="43"/>
        <end position="59"/>
    </location>
</feature>
<dbReference type="RefSeq" id="WP_136826498.1">
    <property type="nucleotide sequence ID" value="NZ_SWBP01000003.1"/>
</dbReference>
<feature type="transmembrane region" description="Helical" evidence="5">
    <location>
        <begin position="90"/>
        <end position="108"/>
    </location>
</feature>